<protein>
    <submittedName>
        <fullName evidence="5">Phospholipid/cholesterol/gamma-HCH transport system substrate-binding protein</fullName>
    </submittedName>
</protein>
<organism evidence="5 6">
    <name type="scientific">Williamsia sterculiae</name>
    <dbReference type="NCBI Taxonomy" id="1344003"/>
    <lineage>
        <taxon>Bacteria</taxon>
        <taxon>Bacillati</taxon>
        <taxon>Actinomycetota</taxon>
        <taxon>Actinomycetes</taxon>
        <taxon>Mycobacteriales</taxon>
        <taxon>Nocardiaceae</taxon>
        <taxon>Williamsia</taxon>
    </lineage>
</organism>
<dbReference type="EMBL" id="FTNT01000001">
    <property type="protein sequence ID" value="SIR66593.1"/>
    <property type="molecule type" value="Genomic_DNA"/>
</dbReference>
<dbReference type="InterPro" id="IPR024516">
    <property type="entry name" value="Mce_C"/>
</dbReference>
<dbReference type="GO" id="GO:0005576">
    <property type="term" value="C:extracellular region"/>
    <property type="evidence" value="ECO:0007669"/>
    <property type="project" value="TreeGrafter"/>
</dbReference>
<feature type="domain" description="Mammalian cell entry C-terminal" evidence="4">
    <location>
        <begin position="125"/>
        <end position="307"/>
    </location>
</feature>
<dbReference type="InterPro" id="IPR052336">
    <property type="entry name" value="MlaD_Phospholipid_Transporter"/>
</dbReference>
<dbReference type="Proteomes" id="UP000186218">
    <property type="component" value="Unassembled WGS sequence"/>
</dbReference>
<evidence type="ECO:0000259" key="4">
    <source>
        <dbReference type="Pfam" id="PF11887"/>
    </source>
</evidence>
<evidence type="ECO:0000313" key="5">
    <source>
        <dbReference type="EMBL" id="SIR66593.1"/>
    </source>
</evidence>
<dbReference type="AlphaFoldDB" id="A0A1N7CSN7"/>
<accession>A0A1N7CSN7</accession>
<feature type="transmembrane region" description="Helical" evidence="2">
    <location>
        <begin position="12"/>
        <end position="30"/>
    </location>
</feature>
<dbReference type="PANTHER" id="PTHR33371">
    <property type="entry name" value="INTERMEMBRANE PHOSPHOLIPID TRANSPORT SYSTEM BINDING PROTEIN MLAD-RELATED"/>
    <property type="match status" value="1"/>
</dbReference>
<reference evidence="5 6" key="1">
    <citation type="submission" date="2017-01" db="EMBL/GenBank/DDBJ databases">
        <authorList>
            <person name="Mah S.A."/>
            <person name="Swanson W.J."/>
            <person name="Moy G.W."/>
            <person name="Vacquier V.D."/>
        </authorList>
    </citation>
    <scope>NUCLEOTIDE SEQUENCE [LARGE SCALE GENOMIC DNA]</scope>
    <source>
        <strain evidence="5 6">CPCC 203464</strain>
    </source>
</reference>
<feature type="region of interest" description="Disordered" evidence="1">
    <location>
        <begin position="461"/>
        <end position="486"/>
    </location>
</feature>
<name>A0A1N7CSN7_9NOCA</name>
<dbReference type="NCBIfam" id="TIGR00996">
    <property type="entry name" value="Mtu_fam_mce"/>
    <property type="match status" value="1"/>
</dbReference>
<evidence type="ECO:0000259" key="3">
    <source>
        <dbReference type="Pfam" id="PF02470"/>
    </source>
</evidence>
<proteinExistence type="predicted"/>
<dbReference type="Pfam" id="PF11887">
    <property type="entry name" value="Mce4_CUP1"/>
    <property type="match status" value="1"/>
</dbReference>
<gene>
    <name evidence="5" type="ORF">SAMN05445060_0340</name>
</gene>
<sequence length="486" mass="51953">MRITRFVRIQLIIFAVVTVISMVAMALFYVQLPAFLGIGRYAVYVDLPSTGGLYRNANVAYRGVDVGKVQSVTLTATGVRATLSVDSDTKIPASSQATVRSVSAIGEQYVEFAPRTGTSAGAQGGNLRDGSTIHDGQVPTEISSLLDQADRLLDRVSDTKLRQVLDESFQAFNGSAPDLQRLLDSLSLFVDEANNNSDRTVDLIEQAAPLLRTQSTTADQIRSWTSNVATFTNQLRANDPELVDVLDKGPGVANQSENLFASMNQSLPLLFDNLGTTARTLAIYHPNLQQVIVLYPRLMAALITALNTEDNRNGANVDFSLGFQDPGTCTVGFLPFSQRRPASEQTPRDLPPGLLCRVPQDSNVAVRGSRNFPCMEVPGRRAPTPAECRSGYVSQGQNVPFPQGLPGVPGLPTQNSPAPTTGTTTRATPSSYDGSPAVYAAEYDPRTGEYIGPDGKTYNAGLGSDGRASGGGDGTWQSLITTTVGR</sequence>
<dbReference type="OrthoDB" id="4741753at2"/>
<evidence type="ECO:0000313" key="6">
    <source>
        <dbReference type="Proteomes" id="UP000186218"/>
    </source>
</evidence>
<keyword evidence="6" id="KW-1185">Reference proteome</keyword>
<feature type="compositionally biased region" description="Low complexity" evidence="1">
    <location>
        <begin position="416"/>
        <end position="431"/>
    </location>
</feature>
<feature type="compositionally biased region" description="Polar residues" evidence="1">
    <location>
        <begin position="475"/>
        <end position="486"/>
    </location>
</feature>
<evidence type="ECO:0000256" key="1">
    <source>
        <dbReference type="SAM" id="MobiDB-lite"/>
    </source>
</evidence>
<dbReference type="PANTHER" id="PTHR33371:SF16">
    <property type="entry name" value="MCE-FAMILY PROTEIN MCE3F"/>
    <property type="match status" value="1"/>
</dbReference>
<evidence type="ECO:0000256" key="2">
    <source>
        <dbReference type="SAM" id="Phobius"/>
    </source>
</evidence>
<feature type="region of interest" description="Disordered" evidence="1">
    <location>
        <begin position="409"/>
        <end position="436"/>
    </location>
</feature>
<feature type="domain" description="Mce/MlaD" evidence="3">
    <location>
        <begin position="41"/>
        <end position="114"/>
    </location>
</feature>
<dbReference type="Pfam" id="PF02470">
    <property type="entry name" value="MlaD"/>
    <property type="match status" value="1"/>
</dbReference>
<keyword evidence="2" id="KW-0472">Membrane</keyword>
<keyword evidence="2" id="KW-0812">Transmembrane</keyword>
<dbReference type="RefSeq" id="WP_076475899.1">
    <property type="nucleotide sequence ID" value="NZ_FTNT01000001.1"/>
</dbReference>
<dbReference type="InterPro" id="IPR003399">
    <property type="entry name" value="Mce/MlaD"/>
</dbReference>
<keyword evidence="2" id="KW-1133">Transmembrane helix</keyword>
<dbReference type="STRING" id="1344003.SAMN05445060_0340"/>
<dbReference type="InterPro" id="IPR005693">
    <property type="entry name" value="Mce"/>
</dbReference>